<dbReference type="Proteomes" id="UP000197138">
    <property type="component" value="Unassembled WGS sequence"/>
</dbReference>
<dbReference type="PROSITE" id="PS51666">
    <property type="entry name" value="QLQ"/>
    <property type="match status" value="1"/>
</dbReference>
<dbReference type="GO" id="GO:0005524">
    <property type="term" value="F:ATP binding"/>
    <property type="evidence" value="ECO:0007669"/>
    <property type="project" value="UniProtKB-UniRule"/>
</dbReference>
<evidence type="ECO:0000259" key="8">
    <source>
        <dbReference type="PROSITE" id="PS51667"/>
    </source>
</evidence>
<keyword evidence="3 4" id="KW-0539">Nucleus</keyword>
<dbReference type="InterPro" id="IPR014977">
    <property type="entry name" value="WRC_dom"/>
</dbReference>
<dbReference type="InterPro" id="IPR014978">
    <property type="entry name" value="Gln-Leu-Gln_QLQ"/>
</dbReference>
<comment type="domain">
    <text evidence="5">The QLQ domain and WRC domain may be involved in protein-protein interaction and DNA-binding, respectively.</text>
</comment>
<dbReference type="PANTHER" id="PTHR31602:SF42">
    <property type="entry name" value="GROWTH-REGULATING FACTOR 2"/>
    <property type="match status" value="1"/>
</dbReference>
<sequence>MDLGAVGFGGWGVGSDPEAKHRLYGHGSLFKQGRAACDGPEDDLRSSKVAKAEDLLSAPKKAGRDSDGASLLSNGSSPVFFSAGNHHHHQQQQQQQQHMLCFSSSKSDAPSPHLSHSSSSLYGANVNGALFSRGPFTPSQYMELEHQALIYKYIVSNVPVPLNLLIPIKKAFDSAVLACHSSGLFRPNACELSPELRDNQSFLMGKVIVIEVYLTISTDPEPGRCRRTDGKKWRCSKEAVADQKYCEKHMNRGRHRSRKPVEGQTGHSVSGATTTAPSTNIPAASALVGPGSGVSNSMTLNRMLMNEGNVANRMKDPGDLYLLSPAVELKSKENSFLISSKQQFLEMESHHSVHQFMDDWPENHSADPAIAGAGLDLQSDGTQLSIAIPTMSSPENKKSSSFFQFGSLQEMDKVEMIDLGVGVGNKQASYWVPISRENSIGGPLGEALKSTNNSSMGCKTLWVSTSPSLQSSPTGVLQRTTFVSLSNSSAGSSPRADNSKNLEEA</sequence>
<comment type="subcellular location">
    <subcellularLocation>
        <location evidence="1 4 5">Nucleus</location>
    </subcellularLocation>
</comment>
<dbReference type="GO" id="GO:0099402">
    <property type="term" value="P:plant organ development"/>
    <property type="evidence" value="ECO:0007669"/>
    <property type="project" value="UniProtKB-ARBA"/>
</dbReference>
<evidence type="ECO:0000313" key="9">
    <source>
        <dbReference type="EMBL" id="OWM80623.1"/>
    </source>
</evidence>
<dbReference type="PANTHER" id="PTHR31602">
    <property type="entry name" value="GROWTH-REGULATING FACTOR 5"/>
    <property type="match status" value="1"/>
</dbReference>
<comment type="caution">
    <text evidence="9">The sequence shown here is derived from an EMBL/GenBank/DDBJ whole genome shotgun (WGS) entry which is preliminary data.</text>
</comment>
<proteinExistence type="inferred from homology"/>
<feature type="region of interest" description="Disordered" evidence="6">
    <location>
        <begin position="82"/>
        <end position="118"/>
    </location>
</feature>
<evidence type="ECO:0000256" key="5">
    <source>
        <dbReference type="RuleBase" id="RU367127"/>
    </source>
</evidence>
<protein>
    <recommendedName>
        <fullName evidence="5">Growth-regulating factor</fullName>
    </recommendedName>
</protein>
<feature type="region of interest" description="Disordered" evidence="6">
    <location>
        <begin position="248"/>
        <end position="292"/>
    </location>
</feature>
<dbReference type="Pfam" id="PF08879">
    <property type="entry name" value="WRC"/>
    <property type="match status" value="1"/>
</dbReference>
<evidence type="ECO:0000256" key="4">
    <source>
        <dbReference type="PROSITE-ProRule" id="PRU01002"/>
    </source>
</evidence>
<dbReference type="PROSITE" id="PS51667">
    <property type="entry name" value="WRC"/>
    <property type="match status" value="1"/>
</dbReference>
<evidence type="ECO:0000256" key="1">
    <source>
        <dbReference type="ARBA" id="ARBA00004123"/>
    </source>
</evidence>
<name>A0A218X6Q9_PUNGR</name>
<dbReference type="SMART" id="SM00951">
    <property type="entry name" value="QLQ"/>
    <property type="match status" value="1"/>
</dbReference>
<reference evidence="10" key="1">
    <citation type="journal article" date="2017" name="Plant J.">
        <title>The pomegranate (Punica granatum L.) genome and the genomics of punicalagin biosynthesis.</title>
        <authorList>
            <person name="Qin G."/>
            <person name="Xu C."/>
            <person name="Ming R."/>
            <person name="Tang H."/>
            <person name="Guyot R."/>
            <person name="Kramer E.M."/>
            <person name="Hu Y."/>
            <person name="Yi X."/>
            <person name="Qi Y."/>
            <person name="Xu X."/>
            <person name="Gao Z."/>
            <person name="Pan H."/>
            <person name="Jian J."/>
            <person name="Tian Y."/>
            <person name="Yue Z."/>
            <person name="Xu Y."/>
        </authorList>
    </citation>
    <scope>NUCLEOTIDE SEQUENCE [LARGE SCALE GENOMIC DNA]</scope>
    <source>
        <strain evidence="10">cv. Dabenzi</strain>
    </source>
</reference>
<feature type="short sequence motif" description="Bipartite nuclear localization signal" evidence="4">
    <location>
        <begin position="252"/>
        <end position="259"/>
    </location>
</feature>
<feature type="domain" description="QLQ" evidence="7">
    <location>
        <begin position="135"/>
        <end position="170"/>
    </location>
</feature>
<dbReference type="GO" id="GO:0006351">
    <property type="term" value="P:DNA-templated transcription"/>
    <property type="evidence" value="ECO:0007669"/>
    <property type="project" value="UniProtKB-UniRule"/>
</dbReference>
<evidence type="ECO:0000259" key="7">
    <source>
        <dbReference type="PROSITE" id="PS51666"/>
    </source>
</evidence>
<keyword evidence="5" id="KW-0010">Activator</keyword>
<evidence type="ECO:0000313" key="10">
    <source>
        <dbReference type="Proteomes" id="UP000197138"/>
    </source>
</evidence>
<feature type="domain" description="WRC" evidence="8">
    <location>
        <begin position="219"/>
        <end position="263"/>
    </location>
</feature>
<dbReference type="InterPro" id="IPR031137">
    <property type="entry name" value="GRF"/>
</dbReference>
<keyword evidence="5" id="KW-0805">Transcription regulation</keyword>
<gene>
    <name evidence="9" type="ORF">CDL15_Pgr006653</name>
</gene>
<evidence type="ECO:0000256" key="6">
    <source>
        <dbReference type="SAM" id="MobiDB-lite"/>
    </source>
</evidence>
<dbReference type="EMBL" id="MTKT01002214">
    <property type="protein sequence ID" value="OWM80623.1"/>
    <property type="molecule type" value="Genomic_DNA"/>
</dbReference>
<organism evidence="9 10">
    <name type="scientific">Punica granatum</name>
    <name type="common">Pomegranate</name>
    <dbReference type="NCBI Taxonomy" id="22663"/>
    <lineage>
        <taxon>Eukaryota</taxon>
        <taxon>Viridiplantae</taxon>
        <taxon>Streptophyta</taxon>
        <taxon>Embryophyta</taxon>
        <taxon>Tracheophyta</taxon>
        <taxon>Spermatophyta</taxon>
        <taxon>Magnoliopsida</taxon>
        <taxon>eudicotyledons</taxon>
        <taxon>Gunneridae</taxon>
        <taxon>Pentapetalae</taxon>
        <taxon>rosids</taxon>
        <taxon>malvids</taxon>
        <taxon>Myrtales</taxon>
        <taxon>Lythraceae</taxon>
        <taxon>Punica</taxon>
    </lineage>
</organism>
<evidence type="ECO:0000256" key="3">
    <source>
        <dbReference type="ARBA" id="ARBA00023242"/>
    </source>
</evidence>
<feature type="short sequence motif" description="Bipartite nuclear localization signal" evidence="4">
    <location>
        <begin position="224"/>
        <end position="234"/>
    </location>
</feature>
<dbReference type="GO" id="GO:0005634">
    <property type="term" value="C:nucleus"/>
    <property type="evidence" value="ECO:0007669"/>
    <property type="project" value="UniProtKB-SubCell"/>
</dbReference>
<dbReference type="AlphaFoldDB" id="A0A218X6Q9"/>
<accession>A0A218X6Q9</accession>
<keyword evidence="5" id="KW-0804">Transcription</keyword>
<feature type="region of interest" description="Disordered" evidence="6">
    <location>
        <begin position="484"/>
        <end position="505"/>
    </location>
</feature>
<comment type="similarity">
    <text evidence="2 5">Belongs to the GRF family.</text>
</comment>
<feature type="compositionally biased region" description="Polar residues" evidence="6">
    <location>
        <begin position="484"/>
        <end position="496"/>
    </location>
</feature>
<feature type="compositionally biased region" description="Polar residues" evidence="6">
    <location>
        <begin position="265"/>
        <end position="282"/>
    </location>
</feature>
<evidence type="ECO:0000256" key="2">
    <source>
        <dbReference type="ARBA" id="ARBA00008122"/>
    </source>
</evidence>
<dbReference type="Pfam" id="PF08880">
    <property type="entry name" value="QLQ"/>
    <property type="match status" value="1"/>
</dbReference>
<comment type="function">
    <text evidence="5">Transcription activator.</text>
</comment>
<dbReference type="GO" id="GO:0006355">
    <property type="term" value="P:regulation of DNA-templated transcription"/>
    <property type="evidence" value="ECO:0007669"/>
    <property type="project" value="InterPro"/>
</dbReference>